<dbReference type="SUPFAM" id="SSF51366">
    <property type="entry name" value="Ribulose-phoshate binding barrel"/>
    <property type="match status" value="1"/>
</dbReference>
<dbReference type="InterPro" id="IPR023016">
    <property type="entry name" value="HisA/PriA"/>
</dbReference>
<reference evidence="12" key="2">
    <citation type="journal article" date="2021" name="PeerJ">
        <title>Extensive microbial diversity within the chicken gut microbiome revealed by metagenomics and culture.</title>
        <authorList>
            <person name="Gilroy R."/>
            <person name="Ravi A."/>
            <person name="Getino M."/>
            <person name="Pursley I."/>
            <person name="Horton D.L."/>
            <person name="Alikhan N.F."/>
            <person name="Baker D."/>
            <person name="Gharbi K."/>
            <person name="Hall N."/>
            <person name="Watson M."/>
            <person name="Adriaenssens E.M."/>
            <person name="Foster-Nyarko E."/>
            <person name="Jarju S."/>
            <person name="Secka A."/>
            <person name="Antonio M."/>
            <person name="Oren A."/>
            <person name="Chaudhuri R.R."/>
            <person name="La Ragione R."/>
            <person name="Hildebrand F."/>
            <person name="Pallen M.J."/>
        </authorList>
    </citation>
    <scope>NUCLEOTIDE SEQUENCE</scope>
    <source>
        <strain evidence="12">35461</strain>
    </source>
</reference>
<evidence type="ECO:0000256" key="1">
    <source>
        <dbReference type="ARBA" id="ARBA00000901"/>
    </source>
</evidence>
<evidence type="ECO:0000313" key="13">
    <source>
        <dbReference type="Proteomes" id="UP000886845"/>
    </source>
</evidence>
<dbReference type="Pfam" id="PF00977">
    <property type="entry name" value="His_biosynth"/>
    <property type="match status" value="1"/>
</dbReference>
<comment type="catalytic activity">
    <reaction evidence="1 9 11">
        <text>1-(5-phospho-beta-D-ribosyl)-5-[(5-phospho-beta-D-ribosylamino)methylideneamino]imidazole-4-carboxamide = 5-[(5-phospho-1-deoxy-D-ribulos-1-ylimino)methylamino]-1-(5-phospho-beta-D-ribosyl)imidazole-4-carboxamide</text>
        <dbReference type="Rhea" id="RHEA:15469"/>
        <dbReference type="ChEBI" id="CHEBI:58435"/>
        <dbReference type="ChEBI" id="CHEBI:58525"/>
        <dbReference type="EC" id="5.3.1.16"/>
    </reaction>
</comment>
<evidence type="ECO:0000256" key="5">
    <source>
        <dbReference type="ARBA" id="ARBA00022490"/>
    </source>
</evidence>
<dbReference type="GO" id="GO:0000105">
    <property type="term" value="P:L-histidine biosynthetic process"/>
    <property type="evidence" value="ECO:0007669"/>
    <property type="project" value="UniProtKB-UniRule"/>
</dbReference>
<evidence type="ECO:0000256" key="11">
    <source>
        <dbReference type="RuleBase" id="RU003658"/>
    </source>
</evidence>
<dbReference type="EC" id="5.3.1.16" evidence="9 11"/>
<dbReference type="GO" id="GO:0005737">
    <property type="term" value="C:cytoplasm"/>
    <property type="evidence" value="ECO:0007669"/>
    <property type="project" value="UniProtKB-SubCell"/>
</dbReference>
<comment type="subcellular location">
    <subcellularLocation>
        <location evidence="2 9 11">Cytoplasm</location>
    </subcellularLocation>
</comment>
<evidence type="ECO:0000256" key="6">
    <source>
        <dbReference type="ARBA" id="ARBA00022605"/>
    </source>
</evidence>
<name>A0A9D1NN13_9BACT</name>
<dbReference type="EMBL" id="DVOR01000078">
    <property type="protein sequence ID" value="HIV08960.1"/>
    <property type="molecule type" value="Genomic_DNA"/>
</dbReference>
<keyword evidence="6 9" id="KW-0028">Amino-acid biosynthesis</keyword>
<dbReference type="AlphaFoldDB" id="A0A9D1NN13"/>
<dbReference type="InterPro" id="IPR006063">
    <property type="entry name" value="HisA_bact_arch"/>
</dbReference>
<keyword evidence="5 9" id="KW-0963">Cytoplasm</keyword>
<dbReference type="InterPro" id="IPR013785">
    <property type="entry name" value="Aldolase_TIM"/>
</dbReference>
<feature type="active site" description="Proton acceptor" evidence="9">
    <location>
        <position position="8"/>
    </location>
</feature>
<evidence type="ECO:0000256" key="9">
    <source>
        <dbReference type="HAMAP-Rule" id="MF_01014"/>
    </source>
</evidence>
<comment type="caution">
    <text evidence="12">The sequence shown here is derived from an EMBL/GenBank/DDBJ whole genome shotgun (WGS) entry which is preliminary data.</text>
</comment>
<feature type="active site" description="Proton donor" evidence="9">
    <location>
        <position position="129"/>
    </location>
</feature>
<organism evidence="12 13">
    <name type="scientific">Candidatus Spyradenecus faecavium</name>
    <dbReference type="NCBI Taxonomy" id="2840947"/>
    <lineage>
        <taxon>Bacteria</taxon>
        <taxon>Pseudomonadati</taxon>
        <taxon>Lentisphaerota</taxon>
        <taxon>Lentisphaeria</taxon>
        <taxon>Lentisphaerales</taxon>
        <taxon>Lentisphaeraceae</taxon>
        <taxon>Lentisphaeraceae incertae sedis</taxon>
        <taxon>Candidatus Spyradenecus</taxon>
    </lineage>
</organism>
<evidence type="ECO:0000256" key="10">
    <source>
        <dbReference type="RuleBase" id="RU003657"/>
    </source>
</evidence>
<reference evidence="12" key="1">
    <citation type="submission" date="2020-10" db="EMBL/GenBank/DDBJ databases">
        <authorList>
            <person name="Gilroy R."/>
        </authorList>
    </citation>
    <scope>NUCLEOTIDE SEQUENCE</scope>
    <source>
        <strain evidence="12">35461</strain>
    </source>
</reference>
<keyword evidence="7 9" id="KW-0368">Histidine biosynthesis</keyword>
<gene>
    <name evidence="9 12" type="primary">hisA</name>
    <name evidence="12" type="ORF">IAC79_02455</name>
</gene>
<dbReference type="NCBIfam" id="TIGR00007">
    <property type="entry name" value="1-(5-phosphoribosyl)-5-[(5-phosphoribosylamino)methylideneamino]imidazole-4-carboxamide isomerase"/>
    <property type="match status" value="1"/>
</dbReference>
<comment type="pathway">
    <text evidence="3 9 11">Amino-acid biosynthesis; L-histidine biosynthesis; L-histidine from 5-phospho-alpha-D-ribose 1-diphosphate: step 4/9.</text>
</comment>
<accession>A0A9D1NN13</accession>
<dbReference type="InterPro" id="IPR006062">
    <property type="entry name" value="His_biosynth"/>
</dbReference>
<dbReference type="Proteomes" id="UP000886845">
    <property type="component" value="Unassembled WGS sequence"/>
</dbReference>
<evidence type="ECO:0000256" key="4">
    <source>
        <dbReference type="ARBA" id="ARBA00009667"/>
    </source>
</evidence>
<dbReference type="InterPro" id="IPR011060">
    <property type="entry name" value="RibuloseP-bd_barrel"/>
</dbReference>
<comment type="similarity">
    <text evidence="4 9 10">Belongs to the HisA/HisF family.</text>
</comment>
<dbReference type="Gene3D" id="3.20.20.70">
    <property type="entry name" value="Aldolase class I"/>
    <property type="match status" value="1"/>
</dbReference>
<protein>
    <recommendedName>
        <fullName evidence="9 11">1-(5-phosphoribosyl)-5-[(5-phosphoribosylamino)methylideneamino] imidazole-4-carboxamide isomerase</fullName>
        <ecNumber evidence="9 11">5.3.1.16</ecNumber>
    </recommendedName>
    <alternativeName>
        <fullName evidence="9">Phosphoribosylformimino-5-aminoimidazole carboxamide ribotide isomerase</fullName>
    </alternativeName>
</protein>
<dbReference type="PANTHER" id="PTHR43090">
    <property type="entry name" value="1-(5-PHOSPHORIBOSYL)-5-[(5-PHOSPHORIBOSYLAMINO)METHYLIDENEAMINO] IMIDAZOLE-4-CARBOXAMIDE ISOMERASE"/>
    <property type="match status" value="1"/>
</dbReference>
<dbReference type="HAMAP" id="MF_01014">
    <property type="entry name" value="HisA"/>
    <property type="match status" value="1"/>
</dbReference>
<dbReference type="GO" id="GO:0003949">
    <property type="term" value="F:1-(5-phosphoribosyl)-5-[(5-phosphoribosylamino)methylideneamino]imidazole-4-carboxamide isomerase activity"/>
    <property type="evidence" value="ECO:0007669"/>
    <property type="project" value="UniProtKB-UniRule"/>
</dbReference>
<evidence type="ECO:0000256" key="2">
    <source>
        <dbReference type="ARBA" id="ARBA00004496"/>
    </source>
</evidence>
<evidence type="ECO:0000313" key="12">
    <source>
        <dbReference type="EMBL" id="HIV08960.1"/>
    </source>
</evidence>
<dbReference type="PANTHER" id="PTHR43090:SF2">
    <property type="entry name" value="1-(5-PHOSPHORIBOSYL)-5-[(5-PHOSPHORIBOSYLAMINO)METHYLIDENEAMINO] IMIDAZOLE-4-CARBOXAMIDE ISOMERASE"/>
    <property type="match status" value="1"/>
</dbReference>
<evidence type="ECO:0000256" key="8">
    <source>
        <dbReference type="ARBA" id="ARBA00023235"/>
    </source>
</evidence>
<dbReference type="InterPro" id="IPR044524">
    <property type="entry name" value="Isoase_HisA-like"/>
</dbReference>
<dbReference type="FunFam" id="3.20.20.70:FF:000009">
    <property type="entry name" value="1-(5-phosphoribosyl)-5-[(5-phosphoribosylamino)methylideneamino] imidazole-4-carboxamide isomerase"/>
    <property type="match status" value="1"/>
</dbReference>
<keyword evidence="8 9" id="KW-0413">Isomerase</keyword>
<evidence type="ECO:0000256" key="7">
    <source>
        <dbReference type="ARBA" id="ARBA00023102"/>
    </source>
</evidence>
<sequence length="241" mass="25150">MVILPAIDLMGGQCVRLRQGRADQRTVYNDDPVAQARAFRDADAEHLHVVDLDGAFTGKPAHADLIARIIRECGLSVEVGGGLRSDEAVEAVLAAGVARAIIGTRALEDEVALGRWVAKHGDRIAVGIDARGGFVQTKGWVETSAVRATDLARRVADLGVRTIIYTDTATDGMLGGPNLEALAELADSVPLVNVIASGGVSAAEHVAAIRALGRPNLWGAIVGKALYEGAVTLPQLLAAAR</sequence>
<evidence type="ECO:0000256" key="3">
    <source>
        <dbReference type="ARBA" id="ARBA00005133"/>
    </source>
</evidence>
<proteinExistence type="inferred from homology"/>
<dbReference type="CDD" id="cd04732">
    <property type="entry name" value="HisA"/>
    <property type="match status" value="1"/>
</dbReference>
<dbReference type="GO" id="GO:0000162">
    <property type="term" value="P:L-tryptophan biosynthetic process"/>
    <property type="evidence" value="ECO:0007669"/>
    <property type="project" value="TreeGrafter"/>
</dbReference>